<dbReference type="InterPro" id="IPR003156">
    <property type="entry name" value="DHHA1_dom"/>
</dbReference>
<dbReference type="InterPro" id="IPR001667">
    <property type="entry name" value="DDH_dom"/>
</dbReference>
<reference evidence="3" key="1">
    <citation type="submission" date="2016-10" db="EMBL/GenBank/DDBJ databases">
        <authorList>
            <person name="de Groot N.N."/>
        </authorList>
    </citation>
    <scope>NUCLEOTIDE SEQUENCE</scope>
</reference>
<dbReference type="Pfam" id="PF02272">
    <property type="entry name" value="DHHA1"/>
    <property type="match status" value="1"/>
</dbReference>
<dbReference type="InterPro" id="IPR051319">
    <property type="entry name" value="Oligoribo/pAp-PDE_c-di-AMP_PDE"/>
</dbReference>
<gene>
    <name evidence="3" type="ORF">MNB_SV-3-524</name>
</gene>
<dbReference type="PANTHER" id="PTHR47618">
    <property type="entry name" value="BIFUNCTIONAL OLIGORIBONUCLEASE AND PAP PHOSPHATASE NRNA"/>
    <property type="match status" value="1"/>
</dbReference>
<dbReference type="Pfam" id="PF01368">
    <property type="entry name" value="DHH"/>
    <property type="match status" value="1"/>
</dbReference>
<evidence type="ECO:0000259" key="2">
    <source>
        <dbReference type="Pfam" id="PF02272"/>
    </source>
</evidence>
<name>A0A1W1CTY1_9ZZZZ</name>
<accession>A0A1W1CTY1</accession>
<sequence length="322" mass="35132">MIHQKIPYVEVKAQLEKASTVTIVSHLNPDADTLGTALGIYALLSKERSKRVEIVNLSNDLPLYLDFLPYYKKIKHTMEFSESLIISCDCGSVNRLGIDISGREVLNIDHHQSNTAYGTINVVIPEYASASQVAFVLFDALYEIGEDAATCFYAGLLSDTRYFTTTSVNAEVFGVAKALIDKGAKCEEVARNFTQRNALASLRILEKALHSLTLHKEARVAMLHVSKEDISSSGASVADMEGIVDYGRSLVTVEVAVFVMDLGSELRISLRSKSVDVSSLALLYGGGGHKVASGFTLSQCNLQETMDKILKSIDELGILDEV</sequence>
<protein>
    <submittedName>
        <fullName evidence="3">FIG146085: 3'-to-5' oligoribonuclease A, Bacillus type</fullName>
    </submittedName>
</protein>
<dbReference type="AlphaFoldDB" id="A0A1W1CTY1"/>
<dbReference type="Gene3D" id="3.10.310.30">
    <property type="match status" value="1"/>
</dbReference>
<dbReference type="GO" id="GO:0003676">
    <property type="term" value="F:nucleic acid binding"/>
    <property type="evidence" value="ECO:0007669"/>
    <property type="project" value="InterPro"/>
</dbReference>
<dbReference type="InterPro" id="IPR038763">
    <property type="entry name" value="DHH_sf"/>
</dbReference>
<dbReference type="Gene3D" id="3.90.1640.10">
    <property type="entry name" value="inorganic pyrophosphatase (n-terminal core)"/>
    <property type="match status" value="1"/>
</dbReference>
<dbReference type="EMBL" id="FPHI01000044">
    <property type="protein sequence ID" value="SFV69286.1"/>
    <property type="molecule type" value="Genomic_DNA"/>
</dbReference>
<feature type="domain" description="DHHA1" evidence="2">
    <location>
        <begin position="233"/>
        <end position="315"/>
    </location>
</feature>
<evidence type="ECO:0000259" key="1">
    <source>
        <dbReference type="Pfam" id="PF01368"/>
    </source>
</evidence>
<dbReference type="PANTHER" id="PTHR47618:SF1">
    <property type="entry name" value="BIFUNCTIONAL OLIGORIBONUCLEASE AND PAP PHOSPHATASE NRNA"/>
    <property type="match status" value="1"/>
</dbReference>
<proteinExistence type="predicted"/>
<feature type="domain" description="DDH" evidence="1">
    <location>
        <begin position="21"/>
        <end position="155"/>
    </location>
</feature>
<dbReference type="SUPFAM" id="SSF64182">
    <property type="entry name" value="DHH phosphoesterases"/>
    <property type="match status" value="1"/>
</dbReference>
<organism evidence="3">
    <name type="scientific">hydrothermal vent metagenome</name>
    <dbReference type="NCBI Taxonomy" id="652676"/>
    <lineage>
        <taxon>unclassified sequences</taxon>
        <taxon>metagenomes</taxon>
        <taxon>ecological metagenomes</taxon>
    </lineage>
</organism>
<evidence type="ECO:0000313" key="3">
    <source>
        <dbReference type="EMBL" id="SFV69286.1"/>
    </source>
</evidence>